<evidence type="ECO:0000259" key="5">
    <source>
        <dbReference type="Pfam" id="PF00534"/>
    </source>
</evidence>
<proteinExistence type="predicted"/>
<feature type="compositionally biased region" description="Basic and acidic residues" evidence="4">
    <location>
        <begin position="12"/>
        <end position="27"/>
    </location>
</feature>
<feature type="compositionally biased region" description="Low complexity" evidence="4">
    <location>
        <begin position="708"/>
        <end position="731"/>
    </location>
</feature>
<feature type="region of interest" description="Disordered" evidence="4">
    <location>
        <begin position="1"/>
        <end position="28"/>
    </location>
</feature>
<keyword evidence="7" id="KW-1185">Reference proteome</keyword>
<evidence type="ECO:0000256" key="3">
    <source>
        <dbReference type="ARBA" id="ARBA00022679"/>
    </source>
</evidence>
<keyword evidence="2 6" id="KW-0328">Glycosyltransferase</keyword>
<organism evidence="6 7">
    <name type="scientific">Streptomyces litmocidini</name>
    <dbReference type="NCBI Taxonomy" id="67318"/>
    <lineage>
        <taxon>Bacteria</taxon>
        <taxon>Bacillati</taxon>
        <taxon>Actinomycetota</taxon>
        <taxon>Actinomycetes</taxon>
        <taxon>Kitasatosporales</taxon>
        <taxon>Streptomycetaceae</taxon>
        <taxon>Streptomyces</taxon>
    </lineage>
</organism>
<dbReference type="InterPro" id="IPR001296">
    <property type="entry name" value="Glyco_trans_1"/>
</dbReference>
<dbReference type="CDD" id="cd03801">
    <property type="entry name" value="GT4_PimA-like"/>
    <property type="match status" value="1"/>
</dbReference>
<dbReference type="PANTHER" id="PTHR12526">
    <property type="entry name" value="GLYCOSYLTRANSFERASE"/>
    <property type="match status" value="1"/>
</dbReference>
<evidence type="ECO:0000256" key="2">
    <source>
        <dbReference type="ARBA" id="ARBA00022676"/>
    </source>
</evidence>
<dbReference type="EMBL" id="JBIRUI010000001">
    <property type="protein sequence ID" value="MFI1712066.1"/>
    <property type="molecule type" value="Genomic_DNA"/>
</dbReference>
<gene>
    <name evidence="6" type="ORF">ACH407_00565</name>
</gene>
<evidence type="ECO:0000313" key="7">
    <source>
        <dbReference type="Proteomes" id="UP001611339"/>
    </source>
</evidence>
<dbReference type="GO" id="GO:0016757">
    <property type="term" value="F:glycosyltransferase activity"/>
    <property type="evidence" value="ECO:0007669"/>
    <property type="project" value="UniProtKB-KW"/>
</dbReference>
<dbReference type="PANTHER" id="PTHR12526:SF510">
    <property type="entry name" value="D-INOSITOL 3-PHOSPHATE GLYCOSYLTRANSFERASE"/>
    <property type="match status" value="1"/>
</dbReference>
<keyword evidence="3 6" id="KW-0808">Transferase</keyword>
<accession>A0ABW7TY02</accession>
<comment type="caution">
    <text evidence="6">The sequence shown here is derived from an EMBL/GenBank/DDBJ whole genome shotgun (WGS) entry which is preliminary data.</text>
</comment>
<feature type="domain" description="Glycosyl transferase family 1" evidence="5">
    <location>
        <begin position="482"/>
        <end position="647"/>
    </location>
</feature>
<evidence type="ECO:0000313" key="6">
    <source>
        <dbReference type="EMBL" id="MFI1712066.1"/>
    </source>
</evidence>
<dbReference type="SUPFAM" id="SSF53756">
    <property type="entry name" value="UDP-Glycosyltransferase/glycogen phosphorylase"/>
    <property type="match status" value="1"/>
</dbReference>
<evidence type="ECO:0000256" key="1">
    <source>
        <dbReference type="ARBA" id="ARBA00021292"/>
    </source>
</evidence>
<feature type="region of interest" description="Disordered" evidence="4">
    <location>
        <begin position="675"/>
        <end position="740"/>
    </location>
</feature>
<dbReference type="Gene3D" id="3.40.50.2000">
    <property type="entry name" value="Glycogen Phosphorylase B"/>
    <property type="match status" value="2"/>
</dbReference>
<reference evidence="6 7" key="1">
    <citation type="submission" date="2024-10" db="EMBL/GenBank/DDBJ databases">
        <title>The Natural Products Discovery Center: Release of the First 8490 Sequenced Strains for Exploring Actinobacteria Biosynthetic Diversity.</title>
        <authorList>
            <person name="Kalkreuter E."/>
            <person name="Kautsar S.A."/>
            <person name="Yang D."/>
            <person name="Bader C.D."/>
            <person name="Teijaro C.N."/>
            <person name="Fluegel L."/>
            <person name="Davis C.M."/>
            <person name="Simpson J.R."/>
            <person name="Lauterbach L."/>
            <person name="Steele A.D."/>
            <person name="Gui C."/>
            <person name="Meng S."/>
            <person name="Li G."/>
            <person name="Viehrig K."/>
            <person name="Ye F."/>
            <person name="Su P."/>
            <person name="Kiefer A.F."/>
            <person name="Nichols A."/>
            <person name="Cepeda A.J."/>
            <person name="Yan W."/>
            <person name="Fan B."/>
            <person name="Jiang Y."/>
            <person name="Adhikari A."/>
            <person name="Zheng C.-J."/>
            <person name="Schuster L."/>
            <person name="Cowan T.M."/>
            <person name="Smanski M.J."/>
            <person name="Chevrette M.G."/>
            <person name="De Carvalho L.P.S."/>
            <person name="Shen B."/>
        </authorList>
    </citation>
    <scope>NUCLEOTIDE SEQUENCE [LARGE SCALE GENOMIC DNA]</scope>
    <source>
        <strain evidence="6 7">NPDC020602</strain>
    </source>
</reference>
<protein>
    <recommendedName>
        <fullName evidence="1">D-inositol 3-phosphate glycosyltransferase</fullName>
    </recommendedName>
</protein>
<sequence>MNRPGPDVPTPAERRPSAPGRPEERDPFVAARQRYWHAVRAGRHAPPVRRSPAAGGLLAELVEAEYALFDPPRARPGSASVHDVALARLRSGIRTGDVPSPETCVRSIAGGAHARSAVAAVWPDSLRRHGVHRATAALRGGLSRGRDPETTSFLLDLAAVGRLLPLPVEDLARFARGPHRRVRHAAWRLLVSAGHEVPERASATGEHDAYERLLLDALRHPGAAGAGTTGGRPGVLVAQAMLMGSLDRPGEGLSGGLGVLLGALGDSLARTDGIAGVVTAVTACRPELEADPVLLRRRSPGHWILRLPVDSDRPPGPEDTGDHREETAWWAARLLGSLRPRVDVLHVRYSDDGSLALAEAARRIGARLVFTATPDPHRQMTERHGAPGADPAAVRHDLHRVFLGDCLAARADRVVGIAGRDGGAAELLSHFPQLAGGRGTAGIGTPPEGIAPYRPGPGADVRRRRLVEPISAALEDARVPAPTVLLSVGRLHPVKQQDVLVRAWIESGCHEESLLVLVGGSPGTPGPAEDRVRTGVEEALASCPDARNRILMLPALSNSDVRLLERTLADPASGIRARYVCPSAKEEFGLAVLEAMDAGMLVAGPLRGGVPHYLVDGHNGLLIDTSSVRSLGAGLTRLVGTDDRRAAELARRARLLVRSSYSVGAMARALGDHYRDTADREEDACEGAPPIPVSLSGTAAPPRRGGTRETPGPSPRSSTSGPGTGRRSTGPVHRPSSTAW</sequence>
<dbReference type="RefSeq" id="WP_398706349.1">
    <property type="nucleotide sequence ID" value="NZ_JBIRUI010000001.1"/>
</dbReference>
<dbReference type="Proteomes" id="UP001611339">
    <property type="component" value="Unassembled WGS sequence"/>
</dbReference>
<evidence type="ECO:0000256" key="4">
    <source>
        <dbReference type="SAM" id="MobiDB-lite"/>
    </source>
</evidence>
<name>A0ABW7TY02_9ACTN</name>
<dbReference type="Pfam" id="PF00534">
    <property type="entry name" value="Glycos_transf_1"/>
    <property type="match status" value="1"/>
</dbReference>